<dbReference type="InterPro" id="IPR051681">
    <property type="entry name" value="Ser/Thr_Kinases-Pseudokinases"/>
</dbReference>
<feature type="region of interest" description="Disordered" evidence="1">
    <location>
        <begin position="463"/>
        <end position="490"/>
    </location>
</feature>
<dbReference type="SUPFAM" id="SSF56112">
    <property type="entry name" value="Protein kinase-like (PK-like)"/>
    <property type="match status" value="1"/>
</dbReference>
<evidence type="ECO:0000313" key="4">
    <source>
        <dbReference type="Proteomes" id="UP000292702"/>
    </source>
</evidence>
<dbReference type="OrthoDB" id="4062651at2759"/>
<feature type="compositionally biased region" description="Pro residues" evidence="1">
    <location>
        <begin position="538"/>
        <end position="548"/>
    </location>
</feature>
<sequence>MRGLTGLSHAQPLPEDDVRRGSVPGELSSSTSTETPSIDVSAQRAASIANPPVLEVEPTDFSTSIYPFDLQELSPVQRLIQRTLQDDERRVELLSLSEVDAQLALDELWRLLDHILTTKDKSDLAIYPLRNKLRRFSLKISLNYDTLPKALFLEGVMLVESDSKGIGGFSDVYLGSFEGKPVAIKRLRVYVAAPTSQKVKIRQAFCRESMLWKHLSHRHILHFLGVCEDIFSNRSLSMILPWMTKGCIRHYIDHLQSQGALVEENPMEPTSYQYASVHGGGAIRWQAPELIDPEEFGLSSSRPTFASDMYSFACICVELHSGAPPFPEFSDHQLMRRVVEGERPPRPSSMPALVWHLVTACWNGHLITRPSARQASKVLNRITLLPSGMTYGRYRPSSIQVRKLMVEAVAEECDPLHPTTLDTTIPYSVIHAAVSSFLLRVNIDLFDTEEIAIPVLPSEHKWPKWSPEGHPGSENGWDVGPSGDRDWGRSSLGSWSIGGDAAHDNGGWGSANGSTASAWRSARVRSRRRRAVQSDLPLLPPTNTPSPLPRLDTTHTRRRLSPPPLSPDFSWTAWQPTQVDPPSLSDAVGLFGPRTP</sequence>
<keyword evidence="4" id="KW-1185">Reference proteome</keyword>
<comment type="caution">
    <text evidence="3">The sequence shown here is derived from an EMBL/GenBank/DDBJ whole genome shotgun (WGS) entry which is preliminary data.</text>
</comment>
<feature type="compositionally biased region" description="Basic residues" evidence="1">
    <location>
        <begin position="522"/>
        <end position="531"/>
    </location>
</feature>
<dbReference type="EMBL" id="RWJN01000039">
    <property type="protein sequence ID" value="TCD69553.1"/>
    <property type="molecule type" value="Genomic_DNA"/>
</dbReference>
<evidence type="ECO:0000256" key="1">
    <source>
        <dbReference type="SAM" id="MobiDB-lite"/>
    </source>
</evidence>
<dbReference type="InterPro" id="IPR011009">
    <property type="entry name" value="Kinase-like_dom_sf"/>
</dbReference>
<evidence type="ECO:0000313" key="3">
    <source>
        <dbReference type="EMBL" id="TCD69553.1"/>
    </source>
</evidence>
<dbReference type="Pfam" id="PF07714">
    <property type="entry name" value="PK_Tyr_Ser-Thr"/>
    <property type="match status" value="2"/>
</dbReference>
<organism evidence="3 4">
    <name type="scientific">Steccherinum ochraceum</name>
    <dbReference type="NCBI Taxonomy" id="92696"/>
    <lineage>
        <taxon>Eukaryota</taxon>
        <taxon>Fungi</taxon>
        <taxon>Dikarya</taxon>
        <taxon>Basidiomycota</taxon>
        <taxon>Agaricomycotina</taxon>
        <taxon>Agaricomycetes</taxon>
        <taxon>Polyporales</taxon>
        <taxon>Steccherinaceae</taxon>
        <taxon>Steccherinum</taxon>
    </lineage>
</organism>
<feature type="domain" description="Serine-threonine/tyrosine-protein kinase catalytic" evidence="2">
    <location>
        <begin position="269"/>
        <end position="376"/>
    </location>
</feature>
<protein>
    <recommendedName>
        <fullName evidence="2">Serine-threonine/tyrosine-protein kinase catalytic domain-containing protein</fullName>
    </recommendedName>
</protein>
<dbReference type="GO" id="GO:0004674">
    <property type="term" value="F:protein serine/threonine kinase activity"/>
    <property type="evidence" value="ECO:0007669"/>
    <property type="project" value="TreeGrafter"/>
</dbReference>
<gene>
    <name evidence="3" type="ORF">EIP91_007177</name>
</gene>
<dbReference type="Proteomes" id="UP000292702">
    <property type="component" value="Unassembled WGS sequence"/>
</dbReference>
<dbReference type="PANTHER" id="PTHR44329">
    <property type="entry name" value="SERINE/THREONINE-PROTEIN KINASE TNNI3K-RELATED"/>
    <property type="match status" value="1"/>
</dbReference>
<dbReference type="InterPro" id="IPR001245">
    <property type="entry name" value="Ser-Thr/Tyr_kinase_cat_dom"/>
</dbReference>
<dbReference type="Gene3D" id="3.30.200.20">
    <property type="entry name" value="Phosphorylase Kinase, domain 1"/>
    <property type="match status" value="1"/>
</dbReference>
<dbReference type="Gene3D" id="1.10.510.10">
    <property type="entry name" value="Transferase(Phosphotransferase) domain 1"/>
    <property type="match status" value="1"/>
</dbReference>
<feature type="region of interest" description="Disordered" evidence="1">
    <location>
        <begin position="503"/>
        <end position="596"/>
    </location>
</feature>
<feature type="compositionally biased region" description="Low complexity" evidence="1">
    <location>
        <begin position="28"/>
        <end position="37"/>
    </location>
</feature>
<name>A0A4R0RQS7_9APHY</name>
<proteinExistence type="predicted"/>
<evidence type="ECO:0000259" key="2">
    <source>
        <dbReference type="Pfam" id="PF07714"/>
    </source>
</evidence>
<feature type="region of interest" description="Disordered" evidence="1">
    <location>
        <begin position="1"/>
        <end position="41"/>
    </location>
</feature>
<feature type="domain" description="Serine-threonine/tyrosine-protein kinase catalytic" evidence="2">
    <location>
        <begin position="165"/>
        <end position="255"/>
    </location>
</feature>
<reference evidence="3 4" key="1">
    <citation type="submission" date="2018-11" db="EMBL/GenBank/DDBJ databases">
        <title>Genome assembly of Steccherinum ochraceum LE-BIN_3174, the white-rot fungus of the Steccherinaceae family (The Residual Polyporoid clade, Polyporales, Basidiomycota).</title>
        <authorList>
            <person name="Fedorova T.V."/>
            <person name="Glazunova O.A."/>
            <person name="Landesman E.O."/>
            <person name="Moiseenko K.V."/>
            <person name="Psurtseva N.V."/>
            <person name="Savinova O.S."/>
            <person name="Shakhova N.V."/>
            <person name="Tyazhelova T.V."/>
            <person name="Vasina D.V."/>
        </authorList>
    </citation>
    <scope>NUCLEOTIDE SEQUENCE [LARGE SCALE GENOMIC DNA]</scope>
    <source>
        <strain evidence="3 4">LE-BIN_3174</strain>
    </source>
</reference>
<dbReference type="STRING" id="92696.A0A4R0RQS7"/>
<accession>A0A4R0RQS7</accession>
<dbReference type="AlphaFoldDB" id="A0A4R0RQS7"/>